<keyword evidence="2" id="KW-1185">Reference proteome</keyword>
<name>I2GLK4_9BACT</name>
<dbReference type="EMBL" id="CAIT01000007">
    <property type="protein sequence ID" value="CCH54780.1"/>
    <property type="molecule type" value="Genomic_DNA"/>
</dbReference>
<dbReference type="eggNOG" id="ENOG5033UJX">
    <property type="taxonomic scope" value="Bacteria"/>
</dbReference>
<organism evidence="1 2">
    <name type="scientific">Fibrisoma limi BUZ 3</name>
    <dbReference type="NCBI Taxonomy" id="1185876"/>
    <lineage>
        <taxon>Bacteria</taxon>
        <taxon>Pseudomonadati</taxon>
        <taxon>Bacteroidota</taxon>
        <taxon>Cytophagia</taxon>
        <taxon>Cytophagales</taxon>
        <taxon>Spirosomataceae</taxon>
        <taxon>Fibrisoma</taxon>
    </lineage>
</organism>
<dbReference type="Proteomes" id="UP000009309">
    <property type="component" value="Unassembled WGS sequence"/>
</dbReference>
<proteinExistence type="predicted"/>
<evidence type="ECO:0000313" key="1">
    <source>
        <dbReference type="EMBL" id="CCH54780.1"/>
    </source>
</evidence>
<accession>I2GLK4</accession>
<evidence type="ECO:0000313" key="2">
    <source>
        <dbReference type="Proteomes" id="UP000009309"/>
    </source>
</evidence>
<protein>
    <submittedName>
        <fullName evidence="1">Uncharacterized protein</fullName>
    </submittedName>
</protein>
<sequence length="207" mass="23044">MFQSVLARRRRSVHVTNNIRGETLNKYELCGMRNVFLPVIMAGLLAACGGADTAQKETTAATDTTQTAVAPPAPKNCQSLIAADKLGKPDEYQESGKPIKVALTMNQDTSTHETTGGCYFNNTVTVQATKKSGSPVFKRTLLKDDLLYFTKNDEAIERSVLQKVTYKPTFNGLKYITLTMRLQEPGTRKTQDYTIFMNYFGEIIKVR</sequence>
<gene>
    <name evidence="1" type="ORF">BN8_03985</name>
</gene>
<reference evidence="1 2" key="1">
    <citation type="journal article" date="2012" name="J. Bacteriol.">
        <title>Genome Sequence of the Filamentous Bacterium Fibrisoma limi BUZ 3T.</title>
        <authorList>
            <person name="Filippini M."/>
            <person name="Qi W."/>
            <person name="Jaenicke S."/>
            <person name="Goesmann A."/>
            <person name="Smits T.H."/>
            <person name="Bagheri H.C."/>
        </authorList>
    </citation>
    <scope>NUCLEOTIDE SEQUENCE [LARGE SCALE GENOMIC DNA]</scope>
    <source>
        <strain evidence="2">BUZ 3T</strain>
    </source>
</reference>
<dbReference type="STRING" id="1185876.BN8_03985"/>
<comment type="caution">
    <text evidence="1">The sequence shown here is derived from an EMBL/GenBank/DDBJ whole genome shotgun (WGS) entry which is preliminary data.</text>
</comment>
<dbReference type="AlphaFoldDB" id="I2GLK4"/>